<dbReference type="InterPro" id="IPR003661">
    <property type="entry name" value="HisK_dim/P_dom"/>
</dbReference>
<reference evidence="10 11" key="1">
    <citation type="submission" date="2007-08" db="EMBL/GenBank/DDBJ databases">
        <title>Complete sequence of Roseiflexus castenholzii DSM 13941.</title>
        <authorList>
            <consortium name="US DOE Joint Genome Institute"/>
            <person name="Copeland A."/>
            <person name="Lucas S."/>
            <person name="Lapidus A."/>
            <person name="Barry K."/>
            <person name="Glavina del Rio T."/>
            <person name="Dalin E."/>
            <person name="Tice H."/>
            <person name="Pitluck S."/>
            <person name="Thompson L.S."/>
            <person name="Brettin T."/>
            <person name="Bruce D."/>
            <person name="Detter J.C."/>
            <person name="Han C."/>
            <person name="Tapia R."/>
            <person name="Schmutz J."/>
            <person name="Larimer F."/>
            <person name="Land M."/>
            <person name="Hauser L."/>
            <person name="Kyrpides N."/>
            <person name="Mikhailova N."/>
            <person name="Bryant D.A."/>
            <person name="Hanada S."/>
            <person name="Tsukatani Y."/>
            <person name="Richardson P."/>
        </authorList>
    </citation>
    <scope>NUCLEOTIDE SEQUENCE [LARGE SCALE GENOMIC DNA]</scope>
    <source>
        <strain evidence="11">DSM 13941 / HLO8</strain>
    </source>
</reference>
<dbReference type="SMART" id="SM00388">
    <property type="entry name" value="HisKA"/>
    <property type="match status" value="1"/>
</dbReference>
<dbReference type="Gene3D" id="3.30.565.10">
    <property type="entry name" value="Histidine kinase-like ATPase, C-terminal domain"/>
    <property type="match status" value="1"/>
</dbReference>
<dbReference type="KEGG" id="rca:Rcas_3170"/>
<evidence type="ECO:0000256" key="8">
    <source>
        <dbReference type="SAM" id="Coils"/>
    </source>
</evidence>
<dbReference type="EC" id="2.7.13.3" evidence="2"/>
<dbReference type="InterPro" id="IPR035965">
    <property type="entry name" value="PAS-like_dom_sf"/>
</dbReference>
<dbReference type="PANTHER" id="PTHR43047:SF72">
    <property type="entry name" value="OSMOSENSING HISTIDINE PROTEIN KINASE SLN1"/>
    <property type="match status" value="1"/>
</dbReference>
<dbReference type="CDD" id="cd00082">
    <property type="entry name" value="HisKA"/>
    <property type="match status" value="1"/>
</dbReference>
<dbReference type="Gene3D" id="3.30.450.40">
    <property type="match status" value="2"/>
</dbReference>
<dbReference type="RefSeq" id="WP_012121648.1">
    <property type="nucleotide sequence ID" value="NC_009767.1"/>
</dbReference>
<proteinExistence type="predicted"/>
<dbReference type="InterPro" id="IPR003018">
    <property type="entry name" value="GAF"/>
</dbReference>
<dbReference type="STRING" id="383372.Rcas_3170"/>
<dbReference type="SUPFAM" id="SSF55781">
    <property type="entry name" value="GAF domain-like"/>
    <property type="match status" value="2"/>
</dbReference>
<evidence type="ECO:0000259" key="9">
    <source>
        <dbReference type="PROSITE" id="PS50109"/>
    </source>
</evidence>
<dbReference type="InterPro" id="IPR013767">
    <property type="entry name" value="PAS_fold"/>
</dbReference>
<dbReference type="PRINTS" id="PR00344">
    <property type="entry name" value="BCTRLSENSOR"/>
</dbReference>
<keyword evidence="11" id="KW-1185">Reference proteome</keyword>
<dbReference type="GO" id="GO:0000155">
    <property type="term" value="F:phosphorelay sensor kinase activity"/>
    <property type="evidence" value="ECO:0007669"/>
    <property type="project" value="InterPro"/>
</dbReference>
<dbReference type="HOGENOM" id="CLU_014916_0_0_0"/>
<evidence type="ECO:0000313" key="11">
    <source>
        <dbReference type="Proteomes" id="UP000000263"/>
    </source>
</evidence>
<dbReference type="Gene3D" id="3.30.450.20">
    <property type="entry name" value="PAS domain"/>
    <property type="match status" value="1"/>
</dbReference>
<dbReference type="InterPro" id="IPR029016">
    <property type="entry name" value="GAF-like_dom_sf"/>
</dbReference>
<keyword evidence="7" id="KW-0472">Membrane</keyword>
<dbReference type="GO" id="GO:0009927">
    <property type="term" value="F:histidine phosphotransfer kinase activity"/>
    <property type="evidence" value="ECO:0007669"/>
    <property type="project" value="TreeGrafter"/>
</dbReference>
<feature type="coiled-coil region" evidence="8">
    <location>
        <begin position="339"/>
        <end position="366"/>
    </location>
</feature>
<dbReference type="SMART" id="SM00091">
    <property type="entry name" value="PAS"/>
    <property type="match status" value="1"/>
</dbReference>
<dbReference type="Pfam" id="PF00989">
    <property type="entry name" value="PAS"/>
    <property type="match status" value="1"/>
</dbReference>
<dbReference type="AlphaFoldDB" id="A7NNT0"/>
<dbReference type="InterPro" id="IPR036890">
    <property type="entry name" value="HATPase_C_sf"/>
</dbReference>
<evidence type="ECO:0000256" key="2">
    <source>
        <dbReference type="ARBA" id="ARBA00012438"/>
    </source>
</evidence>
<sequence>MQHTTSTHLTRWLNANRTDLLPLWIAAGDDLFAADHHAPARNGEAITVHPDERKVIVTALYDGLIAAAGGDEQPLDECLTALRALRSSIGEDDLPRQIMLFQRLRSMGRRALYRESMEATARQPQDDVFYHLLDALDDLIDYAITRLVERWVGAAHRVLNELNETRMLVESLYRDAEVTDRTTLQVSRLNQLARELSSTFDRKEHLHSISVTLAEVLAPVVVDIWLLAEDATRLELAWRHGAPMPDTRSIPLEATHDPVVQTLQQRELFLASNLVAADQNAWHIPDVAVLGIPLITQSGVTGVILCQGDERTLADRSQQDFARSVVGQAAIALENARLYAEVRALNADLERRIAERTRELKIERDTLETLNAIALEVSSTLDGDEIMSNSLKTLAKLIGVQHGSIMLLDRETDQLVDRAVLGKSDNVGYVRFSLGQGIVGWVAHHRKPLIVDDVTADPRWTPPPIDDPLAKRQGSMIAVPLIAHHEVLGVLVLSHEQPAYFREEHLRLLDASAKQIAIGIHNAQVYQHAEQQYFHRYEMQQRQEQAVSQSTAILQSLSDGVIVCDQSGSVLTANLAAEKILERPIEELVTWNLEDLLRRLLGRRVDELSLNDLLRNPWDDQHRPRTLSTTFQIGPRTINITLDPVISSKETLIGAVAVFRDRTREVESDRLKTEFIGTVSHELRTPMTSIKGFTQLLAMGGLGPLNETQKEFLGIIQSNAERMIAIINDLLDITKIETGSVELEIRPLHVAETLSTVMLDLQPKIQDRQQHLSLSIPAGLPLVRADARRFNQILFNIVSNAVKYTPRGGSITVEAREVTADAVPDEERDGLRPGRYVQIDVRDTGVGIAPEDLPRIWERFYRTENPLKVEAGGTGLGLSLVKPLIRLLGGRIWVESCINEGSVFSFVIPAV</sequence>
<evidence type="ECO:0000256" key="4">
    <source>
        <dbReference type="ARBA" id="ARBA00022679"/>
    </source>
</evidence>
<dbReference type="PROSITE" id="PS50109">
    <property type="entry name" value="HIS_KIN"/>
    <property type="match status" value="1"/>
</dbReference>
<feature type="domain" description="Histidine kinase" evidence="9">
    <location>
        <begin position="678"/>
        <end position="911"/>
    </location>
</feature>
<dbReference type="Proteomes" id="UP000000263">
    <property type="component" value="Chromosome"/>
</dbReference>
<name>A7NNT0_ROSCS</name>
<dbReference type="EMBL" id="CP000804">
    <property type="protein sequence ID" value="ABU59224.1"/>
    <property type="molecule type" value="Genomic_DNA"/>
</dbReference>
<dbReference type="FunFam" id="3.30.565.10:FF:000006">
    <property type="entry name" value="Sensor histidine kinase WalK"/>
    <property type="match status" value="1"/>
</dbReference>
<dbReference type="Gene3D" id="1.10.287.130">
    <property type="match status" value="1"/>
</dbReference>
<dbReference type="OrthoDB" id="9777816at2"/>
<dbReference type="GO" id="GO:0005886">
    <property type="term" value="C:plasma membrane"/>
    <property type="evidence" value="ECO:0007669"/>
    <property type="project" value="TreeGrafter"/>
</dbReference>
<dbReference type="InterPro" id="IPR003594">
    <property type="entry name" value="HATPase_dom"/>
</dbReference>
<dbReference type="PANTHER" id="PTHR43047">
    <property type="entry name" value="TWO-COMPONENT HISTIDINE PROTEIN KINASE"/>
    <property type="match status" value="1"/>
</dbReference>
<dbReference type="SMART" id="SM00065">
    <property type="entry name" value="GAF"/>
    <property type="match status" value="2"/>
</dbReference>
<dbReference type="InterPro" id="IPR000014">
    <property type="entry name" value="PAS"/>
</dbReference>
<dbReference type="InterPro" id="IPR005467">
    <property type="entry name" value="His_kinase_dom"/>
</dbReference>
<dbReference type="SUPFAM" id="SSF55785">
    <property type="entry name" value="PYP-like sensor domain (PAS domain)"/>
    <property type="match status" value="1"/>
</dbReference>
<protein>
    <recommendedName>
        <fullName evidence="2">histidine kinase</fullName>
        <ecNumber evidence="2">2.7.13.3</ecNumber>
    </recommendedName>
</protein>
<evidence type="ECO:0000256" key="3">
    <source>
        <dbReference type="ARBA" id="ARBA00022553"/>
    </source>
</evidence>
<dbReference type="SMART" id="SM00387">
    <property type="entry name" value="HATPase_c"/>
    <property type="match status" value="1"/>
</dbReference>
<dbReference type="SUPFAM" id="SSF55874">
    <property type="entry name" value="ATPase domain of HSP90 chaperone/DNA topoisomerase II/histidine kinase"/>
    <property type="match status" value="1"/>
</dbReference>
<dbReference type="InterPro" id="IPR036097">
    <property type="entry name" value="HisK_dim/P_sf"/>
</dbReference>
<dbReference type="SUPFAM" id="SSF47384">
    <property type="entry name" value="Homodimeric domain of signal transducing histidine kinase"/>
    <property type="match status" value="1"/>
</dbReference>
<comment type="catalytic activity">
    <reaction evidence="1">
        <text>ATP + protein L-histidine = ADP + protein N-phospho-L-histidine.</text>
        <dbReference type="EC" id="2.7.13.3"/>
    </reaction>
</comment>
<evidence type="ECO:0000256" key="5">
    <source>
        <dbReference type="ARBA" id="ARBA00022777"/>
    </source>
</evidence>
<keyword evidence="6" id="KW-0902">Two-component regulatory system</keyword>
<keyword evidence="8" id="KW-0175">Coiled coil</keyword>
<dbReference type="InterPro" id="IPR004358">
    <property type="entry name" value="Sig_transdc_His_kin-like_C"/>
</dbReference>
<dbReference type="Pfam" id="PF13185">
    <property type="entry name" value="GAF_2"/>
    <property type="match status" value="1"/>
</dbReference>
<keyword evidence="5 10" id="KW-0418">Kinase</keyword>
<dbReference type="Pfam" id="PF13492">
    <property type="entry name" value="GAF_3"/>
    <property type="match status" value="1"/>
</dbReference>
<evidence type="ECO:0000256" key="6">
    <source>
        <dbReference type="ARBA" id="ARBA00023012"/>
    </source>
</evidence>
<gene>
    <name evidence="10" type="ordered locus">Rcas_3170</name>
</gene>
<dbReference type="Pfam" id="PF02518">
    <property type="entry name" value="HATPase_c"/>
    <property type="match status" value="1"/>
</dbReference>
<keyword evidence="3" id="KW-0597">Phosphoprotein</keyword>
<dbReference type="GO" id="GO:0006355">
    <property type="term" value="P:regulation of DNA-templated transcription"/>
    <property type="evidence" value="ECO:0007669"/>
    <property type="project" value="InterPro"/>
</dbReference>
<dbReference type="eggNOG" id="COG2203">
    <property type="taxonomic scope" value="Bacteria"/>
</dbReference>
<dbReference type="Pfam" id="PF00512">
    <property type="entry name" value="HisKA"/>
    <property type="match status" value="1"/>
</dbReference>
<evidence type="ECO:0000313" key="10">
    <source>
        <dbReference type="EMBL" id="ABU59224.1"/>
    </source>
</evidence>
<organism evidence="10 11">
    <name type="scientific">Roseiflexus castenholzii (strain DSM 13941 / HLO8)</name>
    <dbReference type="NCBI Taxonomy" id="383372"/>
    <lineage>
        <taxon>Bacteria</taxon>
        <taxon>Bacillati</taxon>
        <taxon>Chloroflexota</taxon>
        <taxon>Chloroflexia</taxon>
        <taxon>Chloroflexales</taxon>
        <taxon>Roseiflexineae</taxon>
        <taxon>Roseiflexaceae</taxon>
        <taxon>Roseiflexus</taxon>
    </lineage>
</organism>
<keyword evidence="4 10" id="KW-0808">Transferase</keyword>
<dbReference type="FunFam" id="1.10.287.130:FF:000001">
    <property type="entry name" value="Two-component sensor histidine kinase"/>
    <property type="match status" value="1"/>
</dbReference>
<dbReference type="eggNOG" id="COG5002">
    <property type="taxonomic scope" value="Bacteria"/>
</dbReference>
<evidence type="ECO:0000256" key="1">
    <source>
        <dbReference type="ARBA" id="ARBA00000085"/>
    </source>
</evidence>
<evidence type="ECO:0000256" key="7">
    <source>
        <dbReference type="ARBA" id="ARBA00023136"/>
    </source>
</evidence>
<accession>A7NNT0</accession>